<dbReference type="GO" id="GO:0005886">
    <property type="term" value="C:plasma membrane"/>
    <property type="evidence" value="ECO:0007669"/>
    <property type="project" value="UniProtKB-SubCell"/>
</dbReference>
<keyword evidence="9" id="KW-1185">Reference proteome</keyword>
<dbReference type="KEGG" id="rtn:A6122_0923"/>
<dbReference type="PATRIC" id="fig|33888.3.peg.1022"/>
<evidence type="ECO:0000313" key="9">
    <source>
        <dbReference type="Proteomes" id="UP000077071"/>
    </source>
</evidence>
<proteinExistence type="predicted"/>
<evidence type="ECO:0000313" key="8">
    <source>
        <dbReference type="EMBL" id="AND16076.1"/>
    </source>
</evidence>
<evidence type="ECO:0000256" key="3">
    <source>
        <dbReference type="ARBA" id="ARBA00022692"/>
    </source>
</evidence>
<keyword evidence="2" id="KW-1003">Cell membrane</keyword>
<evidence type="ECO:0000259" key="7">
    <source>
        <dbReference type="Pfam" id="PF13396"/>
    </source>
</evidence>
<feature type="domain" description="Cardiolipin synthase N-terminal" evidence="7">
    <location>
        <begin position="16"/>
        <end position="58"/>
    </location>
</feature>
<feature type="transmembrane region" description="Helical" evidence="6">
    <location>
        <begin position="36"/>
        <end position="56"/>
    </location>
</feature>
<dbReference type="Proteomes" id="UP000077071">
    <property type="component" value="Chromosome"/>
</dbReference>
<gene>
    <name evidence="8" type="ORF">A6122_0923</name>
</gene>
<evidence type="ECO:0000256" key="2">
    <source>
        <dbReference type="ARBA" id="ARBA00022475"/>
    </source>
</evidence>
<evidence type="ECO:0000256" key="6">
    <source>
        <dbReference type="SAM" id="Phobius"/>
    </source>
</evidence>
<organism evidence="8 9">
    <name type="scientific">Rathayibacter tritici</name>
    <dbReference type="NCBI Taxonomy" id="33888"/>
    <lineage>
        <taxon>Bacteria</taxon>
        <taxon>Bacillati</taxon>
        <taxon>Actinomycetota</taxon>
        <taxon>Actinomycetes</taxon>
        <taxon>Micrococcales</taxon>
        <taxon>Microbacteriaceae</taxon>
        <taxon>Rathayibacter</taxon>
    </lineage>
</organism>
<dbReference type="RefSeq" id="WP_068252199.1">
    <property type="nucleotide sequence ID" value="NZ_CP015515.1"/>
</dbReference>
<protein>
    <recommendedName>
        <fullName evidence="7">Cardiolipin synthase N-terminal domain-containing protein</fullName>
    </recommendedName>
</protein>
<reference evidence="8 9" key="1">
    <citation type="submission" date="2016-05" db="EMBL/GenBank/DDBJ databases">
        <title>Complete genome sequence of Rathayibacter tritici NCPPB 1953.</title>
        <authorList>
            <person name="Park J."/>
            <person name="Lee H.-H."/>
            <person name="Lee S.-W."/>
            <person name="Seo Y.-S."/>
        </authorList>
    </citation>
    <scope>NUCLEOTIDE SEQUENCE [LARGE SCALE GENOMIC DNA]</scope>
    <source>
        <strain evidence="8 9">NCPPB 1953</strain>
    </source>
</reference>
<accession>A0A160KR54</accession>
<name>A0A160KR54_9MICO</name>
<dbReference type="STRING" id="33888.A6122_0923"/>
<evidence type="ECO:0000256" key="5">
    <source>
        <dbReference type="ARBA" id="ARBA00023136"/>
    </source>
</evidence>
<evidence type="ECO:0000256" key="4">
    <source>
        <dbReference type="ARBA" id="ARBA00022989"/>
    </source>
</evidence>
<dbReference type="AlphaFoldDB" id="A0A160KR54"/>
<dbReference type="Pfam" id="PF13396">
    <property type="entry name" value="PLDc_N"/>
    <property type="match status" value="1"/>
</dbReference>
<evidence type="ECO:0000256" key="1">
    <source>
        <dbReference type="ARBA" id="ARBA00004651"/>
    </source>
</evidence>
<dbReference type="OrthoDB" id="3298527at2"/>
<keyword evidence="5 6" id="KW-0472">Membrane</keyword>
<dbReference type="EMBL" id="CP015515">
    <property type="protein sequence ID" value="AND16076.1"/>
    <property type="molecule type" value="Genomic_DNA"/>
</dbReference>
<keyword evidence="4 6" id="KW-1133">Transmembrane helix</keyword>
<keyword evidence="3 6" id="KW-0812">Transmembrane</keyword>
<sequence>MKIEILLPVLLLGLAFLIYCYVDLIRSAGTRYLPKWAWAIICAISIPLGGILYLIFGRTEQRAAQ</sequence>
<dbReference type="InterPro" id="IPR027379">
    <property type="entry name" value="CLS_N"/>
</dbReference>
<comment type="subcellular location">
    <subcellularLocation>
        <location evidence="1">Cell membrane</location>
        <topology evidence="1">Multi-pass membrane protein</topology>
    </subcellularLocation>
</comment>